<feature type="transmembrane region" description="Helical" evidence="1">
    <location>
        <begin position="40"/>
        <end position="62"/>
    </location>
</feature>
<proteinExistence type="predicted"/>
<keyword evidence="1" id="KW-0472">Membrane</keyword>
<feature type="transmembrane region" description="Helical" evidence="1">
    <location>
        <begin position="12"/>
        <end position="28"/>
    </location>
</feature>
<protein>
    <submittedName>
        <fullName evidence="2">Uncharacterized protein</fullName>
    </submittedName>
</protein>
<sequence>MNIIMYTHYGGIWHHYLLSAMITIPWFWPEWSSYSFPSFYFSRFRALITTLVADCMLAAIGLSE</sequence>
<dbReference type="Proteomes" id="UP000248405">
    <property type="component" value="Unassembled WGS sequence"/>
</dbReference>
<dbReference type="RefSeq" id="XP_025564936.1">
    <property type="nucleotide sequence ID" value="XM_025702166.1"/>
</dbReference>
<evidence type="ECO:0000313" key="3">
    <source>
        <dbReference type="Proteomes" id="UP000248405"/>
    </source>
</evidence>
<evidence type="ECO:0000256" key="1">
    <source>
        <dbReference type="SAM" id="Phobius"/>
    </source>
</evidence>
<dbReference type="GeneID" id="37206758"/>
<gene>
    <name evidence="2" type="ORF">BO88DRAFT_245291</name>
</gene>
<dbReference type="AlphaFoldDB" id="A0A319CSB7"/>
<organism evidence="2 3">
    <name type="scientific">Aspergillus vadensis (strain CBS 113365 / IMI 142717 / IBT 24658)</name>
    <dbReference type="NCBI Taxonomy" id="1448311"/>
    <lineage>
        <taxon>Eukaryota</taxon>
        <taxon>Fungi</taxon>
        <taxon>Dikarya</taxon>
        <taxon>Ascomycota</taxon>
        <taxon>Pezizomycotina</taxon>
        <taxon>Eurotiomycetes</taxon>
        <taxon>Eurotiomycetidae</taxon>
        <taxon>Eurotiales</taxon>
        <taxon>Aspergillaceae</taxon>
        <taxon>Aspergillus</taxon>
        <taxon>Aspergillus subgen. Circumdati</taxon>
    </lineage>
</organism>
<keyword evidence="1" id="KW-1133">Transmembrane helix</keyword>
<name>A0A319CSB7_ASPVC</name>
<dbReference type="EMBL" id="KZ821619">
    <property type="protein sequence ID" value="PYH71142.1"/>
    <property type="molecule type" value="Genomic_DNA"/>
</dbReference>
<keyword evidence="3" id="KW-1185">Reference proteome</keyword>
<evidence type="ECO:0000313" key="2">
    <source>
        <dbReference type="EMBL" id="PYH71142.1"/>
    </source>
</evidence>
<accession>A0A319CSB7</accession>
<reference evidence="2" key="1">
    <citation type="submission" date="2016-12" db="EMBL/GenBank/DDBJ databases">
        <title>The genomes of Aspergillus section Nigri reveals drivers in fungal speciation.</title>
        <authorList>
            <consortium name="DOE Joint Genome Institute"/>
            <person name="Vesth T.C."/>
            <person name="Nybo J."/>
            <person name="Theobald S."/>
            <person name="Brandl J."/>
            <person name="Frisvad J.C."/>
            <person name="Nielsen K.F."/>
            <person name="Lyhne E.K."/>
            <person name="Kogle M.E."/>
            <person name="Kuo A."/>
            <person name="Riley R."/>
            <person name="Clum A."/>
            <person name="Nolan M."/>
            <person name="Lipzen A."/>
            <person name="Salamov A."/>
            <person name="Henrissat B."/>
            <person name="Wiebenga A."/>
            <person name="De Vries R.P."/>
            <person name="Grigoriev I.V."/>
            <person name="Mortensen U.H."/>
            <person name="Andersen M.R."/>
            <person name="Baker S.E."/>
        </authorList>
    </citation>
    <scope>NUCLEOTIDE SEQUENCE [LARGE SCALE GENOMIC DNA]</scope>
    <source>
        <strain evidence="2">CBS 113365</strain>
    </source>
</reference>
<keyword evidence="1" id="KW-0812">Transmembrane</keyword>